<name>A0ABS0AYL2_9BACT</name>
<dbReference type="Pfam" id="PF02601">
    <property type="entry name" value="Exonuc_VII_L"/>
    <property type="match status" value="1"/>
</dbReference>
<evidence type="ECO:0000256" key="6">
    <source>
        <dbReference type="RuleBase" id="RU004355"/>
    </source>
</evidence>
<keyword evidence="3 5" id="KW-0378">Hydrolase</keyword>
<keyword evidence="4 5" id="KW-0269">Exonuclease</keyword>
<dbReference type="Pfam" id="PF13742">
    <property type="entry name" value="tRNA_anti_2"/>
    <property type="match status" value="1"/>
</dbReference>
<keyword evidence="1 5" id="KW-0963">Cytoplasm</keyword>
<reference evidence="9 10" key="1">
    <citation type="submission" date="2020-01" db="EMBL/GenBank/DDBJ databases">
        <title>Draft genome sequence of Cand. Neptunochlamydia vexilliferae K9.</title>
        <authorList>
            <person name="Schulz F."/>
            <person name="Koestlbacher S."/>
            <person name="Wascher F."/>
            <person name="Pizzetti I."/>
            <person name="Horn M."/>
        </authorList>
    </citation>
    <scope>NUCLEOTIDE SEQUENCE [LARGE SCALE GENOMIC DNA]</scope>
    <source>
        <strain evidence="9 10">K9</strain>
    </source>
</reference>
<dbReference type="InterPro" id="IPR003753">
    <property type="entry name" value="Exonuc_VII_L"/>
</dbReference>
<comment type="function">
    <text evidence="5">Bidirectionally degrades single-stranded DNA into large acid-insoluble oligonucleotides, which are then degraded further into small acid-soluble oligonucleotides.</text>
</comment>
<evidence type="ECO:0000256" key="4">
    <source>
        <dbReference type="ARBA" id="ARBA00022839"/>
    </source>
</evidence>
<dbReference type="EMBL" id="JAAEJV010000015">
    <property type="protein sequence ID" value="MBF5059237.1"/>
    <property type="molecule type" value="Genomic_DNA"/>
</dbReference>
<evidence type="ECO:0000256" key="3">
    <source>
        <dbReference type="ARBA" id="ARBA00022801"/>
    </source>
</evidence>
<feature type="domain" description="OB-fold nucleic acid binding" evidence="8">
    <location>
        <begin position="5"/>
        <end position="97"/>
    </location>
</feature>
<comment type="subcellular location">
    <subcellularLocation>
        <location evidence="5 6">Cytoplasm</location>
    </subcellularLocation>
</comment>
<comment type="similarity">
    <text evidence="5 6">Belongs to the XseA family.</text>
</comment>
<evidence type="ECO:0000256" key="1">
    <source>
        <dbReference type="ARBA" id="ARBA00022490"/>
    </source>
</evidence>
<accession>A0ABS0AYL2</accession>
<proteinExistence type="inferred from homology"/>
<comment type="subunit">
    <text evidence="5">Heterooligomer composed of large and small subunits.</text>
</comment>
<dbReference type="PANTHER" id="PTHR30008">
    <property type="entry name" value="EXODEOXYRIBONUCLEASE 7 LARGE SUBUNIT"/>
    <property type="match status" value="1"/>
</dbReference>
<organism evidence="9 10">
    <name type="scientific">Candidatus Neptunichlamydia vexilliferae</name>
    <dbReference type="NCBI Taxonomy" id="1651774"/>
    <lineage>
        <taxon>Bacteria</taxon>
        <taxon>Pseudomonadati</taxon>
        <taxon>Chlamydiota</taxon>
        <taxon>Chlamydiia</taxon>
        <taxon>Parachlamydiales</taxon>
        <taxon>Simkaniaceae</taxon>
        <taxon>Candidatus Neptunichlamydia</taxon>
    </lineage>
</organism>
<keyword evidence="10" id="KW-1185">Reference proteome</keyword>
<comment type="caution">
    <text evidence="9">The sequence shown here is derived from an EMBL/GenBank/DDBJ whole genome shotgun (WGS) entry which is preliminary data.</text>
</comment>
<evidence type="ECO:0000256" key="5">
    <source>
        <dbReference type="HAMAP-Rule" id="MF_00378"/>
    </source>
</evidence>
<dbReference type="HAMAP" id="MF_00378">
    <property type="entry name" value="Exonuc_7_L"/>
    <property type="match status" value="1"/>
</dbReference>
<evidence type="ECO:0000313" key="10">
    <source>
        <dbReference type="Proteomes" id="UP001194714"/>
    </source>
</evidence>
<keyword evidence="2 5" id="KW-0540">Nuclease</keyword>
<protein>
    <recommendedName>
        <fullName evidence="5">Exodeoxyribonuclease 7 large subunit</fullName>
        <ecNumber evidence="5">3.1.11.6</ecNumber>
    </recommendedName>
    <alternativeName>
        <fullName evidence="5">Exodeoxyribonuclease VII large subunit</fullName>
        <shortName evidence="5">Exonuclease VII large subunit</shortName>
    </alternativeName>
</protein>
<evidence type="ECO:0000259" key="7">
    <source>
        <dbReference type="Pfam" id="PF02601"/>
    </source>
</evidence>
<dbReference type="PANTHER" id="PTHR30008:SF0">
    <property type="entry name" value="EXODEOXYRIBONUCLEASE 7 LARGE SUBUNIT"/>
    <property type="match status" value="1"/>
</dbReference>
<dbReference type="GO" id="GO:0008855">
    <property type="term" value="F:exodeoxyribonuclease VII activity"/>
    <property type="evidence" value="ECO:0007669"/>
    <property type="project" value="UniProtKB-EC"/>
</dbReference>
<evidence type="ECO:0000256" key="2">
    <source>
        <dbReference type="ARBA" id="ARBA00022722"/>
    </source>
</evidence>
<dbReference type="CDD" id="cd04489">
    <property type="entry name" value="ExoVII_LU_OBF"/>
    <property type="match status" value="1"/>
</dbReference>
<dbReference type="InterPro" id="IPR025824">
    <property type="entry name" value="OB-fold_nuc-bd_dom"/>
</dbReference>
<evidence type="ECO:0000259" key="8">
    <source>
        <dbReference type="Pfam" id="PF13742"/>
    </source>
</evidence>
<sequence>MTKTLTVTELTLAIKRELEPRFAQLQVQGEVTNLRQQASGHLYFSLKDRDAQISAVLFRGNAQRVARLPKAGDQVIVRGELSLYAPRGSYQIIVRELEHAGVGELLLKFHQLKEELKRRGWFAPEHKKLLPKYPKTIGVVTSPTGSVIQDILHVLKRRFPHFHLILNPVRVQGAEAAKEIAAAIKEFNAHHLVDLMIVGRGGGSLEDLWPFNEEVVAEAIFHSKIPVISAVGHETDTTLADFVADVRAPTPSAAAEISVREYSAQIDFLKGAAAQLDQFLKRHIAHKKELVAGAKRHPLLASPYGVLKEHIQRVDDFSTRIDQAIRYRVGQEKLRLTAASRAIEGKKPTAQLIHLKEKLGRFQEGVGVAMAHLLRRKKERLAQLIGHLDAVNPETVLKKGYCIPFAEKTNSVMLSSNAIEKGERISLRFHDGSIKTRVEEINGV</sequence>
<evidence type="ECO:0000313" key="9">
    <source>
        <dbReference type="EMBL" id="MBF5059237.1"/>
    </source>
</evidence>
<dbReference type="EC" id="3.1.11.6" evidence="5"/>
<dbReference type="Proteomes" id="UP001194714">
    <property type="component" value="Unassembled WGS sequence"/>
</dbReference>
<dbReference type="Gene3D" id="2.40.50.1010">
    <property type="match status" value="1"/>
</dbReference>
<gene>
    <name evidence="5" type="primary">xseA</name>
    <name evidence="9" type="ORF">NEPTK9_000746</name>
</gene>
<dbReference type="InterPro" id="IPR020579">
    <property type="entry name" value="Exonuc_VII_lsu_C"/>
</dbReference>
<comment type="catalytic activity">
    <reaction evidence="5 6">
        <text>Exonucleolytic cleavage in either 5'- to 3'- or 3'- to 5'-direction to yield nucleoside 5'-phosphates.</text>
        <dbReference type="EC" id="3.1.11.6"/>
    </reaction>
</comment>
<dbReference type="NCBIfam" id="TIGR00237">
    <property type="entry name" value="xseA"/>
    <property type="match status" value="1"/>
</dbReference>
<feature type="domain" description="Exonuclease VII large subunit C-terminal" evidence="7">
    <location>
        <begin position="121"/>
        <end position="436"/>
    </location>
</feature>
<dbReference type="RefSeq" id="WP_194847542.1">
    <property type="nucleotide sequence ID" value="NZ_JAAEJV010000015.1"/>
</dbReference>